<feature type="transmembrane region" description="Helical" evidence="9">
    <location>
        <begin position="137"/>
        <end position="166"/>
    </location>
</feature>
<feature type="domain" description="PTS EIIC type-2" evidence="10">
    <location>
        <begin position="17"/>
        <end position="351"/>
    </location>
</feature>
<keyword evidence="5" id="KW-0598">Phosphotransferase system</keyword>
<reference evidence="11 12" key="1">
    <citation type="submission" date="2016-11" db="EMBL/GenBank/DDBJ databases">
        <authorList>
            <person name="Jaros S."/>
            <person name="Januszkiewicz K."/>
            <person name="Wedrychowicz H."/>
        </authorList>
    </citation>
    <scope>NUCLEOTIDE SEQUENCE [LARGE SCALE GENOMIC DNA]</scope>
    <source>
        <strain evidence="11 12">DSM 8605</strain>
    </source>
</reference>
<dbReference type="PROSITE" id="PS51104">
    <property type="entry name" value="PTS_EIIC_TYPE_2"/>
    <property type="match status" value="1"/>
</dbReference>
<dbReference type="InterPro" id="IPR006327">
    <property type="entry name" value="PTS_IIC_fruc"/>
</dbReference>
<dbReference type="GO" id="GO:0008982">
    <property type="term" value="F:protein-N(PI)-phosphohistidine-sugar phosphotransferase activity"/>
    <property type="evidence" value="ECO:0007669"/>
    <property type="project" value="InterPro"/>
</dbReference>
<feature type="transmembrane region" description="Helical" evidence="9">
    <location>
        <begin position="224"/>
        <end position="249"/>
    </location>
</feature>
<dbReference type="NCBIfam" id="TIGR01427">
    <property type="entry name" value="PTS_IIC_fructo"/>
    <property type="match status" value="1"/>
</dbReference>
<dbReference type="STRING" id="1121316.SAMN02745207_01910"/>
<keyword evidence="7 9" id="KW-1133">Transmembrane helix</keyword>
<name>A0A1M5UUF6_9CLOT</name>
<dbReference type="InterPro" id="IPR013014">
    <property type="entry name" value="PTS_EIIC_2"/>
</dbReference>
<feature type="transmembrane region" description="Helical" evidence="9">
    <location>
        <begin position="293"/>
        <end position="315"/>
    </location>
</feature>
<comment type="subcellular location">
    <subcellularLocation>
        <location evidence="1">Cell inner membrane</location>
        <topology evidence="1">Multi-pass membrane protein</topology>
    </subcellularLocation>
</comment>
<feature type="transmembrane region" description="Helical" evidence="9">
    <location>
        <begin position="106"/>
        <end position="125"/>
    </location>
</feature>
<dbReference type="AlphaFoldDB" id="A0A1M5UUF6"/>
<evidence type="ECO:0000256" key="4">
    <source>
        <dbReference type="ARBA" id="ARBA00022597"/>
    </source>
</evidence>
<dbReference type="OrthoDB" id="9782569at2"/>
<sequence length="351" mass="35864">MAKIERKVKKTSGLGEVKKALMSGISYIIPLVVAGGMILSLALVFGQEGSILGYARTDGTIAFKMRMFGGSILGLMVPMLAAYIAFGLEGKVALVPGLAGGLAANSIGSGFLGGMVAGLIAGYIVRYIKKIKVNESFAGTMNIFIIPLFASFIIGVLMIFIIGSPIAALNTGLVNGLNSIGESNPILLGLIIGAMACFDMGGPLNKAAYAFSLAAIEAGNGIPYAAFSAAKSLPGIAITISVLLFSKYYNEEERESAKSSWILGLAGITEGAIPFAIADPLRVIPSMMFGGAVAAAISISGASSLLAAGGSILTIPVTTNAVNWVVALIAGTLAAAAMLSILKKIKFSKEA</sequence>
<feature type="transmembrane region" description="Helical" evidence="9">
    <location>
        <begin position="321"/>
        <end position="342"/>
    </location>
</feature>
<protein>
    <submittedName>
        <fullName evidence="11">PTS system, fructose subfamily, IIC component</fullName>
    </submittedName>
</protein>
<evidence type="ECO:0000256" key="6">
    <source>
        <dbReference type="ARBA" id="ARBA00022692"/>
    </source>
</evidence>
<keyword evidence="6 9" id="KW-0812">Transmembrane</keyword>
<evidence type="ECO:0000313" key="11">
    <source>
        <dbReference type="EMBL" id="SHH66647.1"/>
    </source>
</evidence>
<dbReference type="GO" id="GO:0090563">
    <property type="term" value="F:protein-phosphocysteine-sugar phosphotransferase activity"/>
    <property type="evidence" value="ECO:0007669"/>
    <property type="project" value="TreeGrafter"/>
</dbReference>
<dbReference type="Proteomes" id="UP000184447">
    <property type="component" value="Unassembled WGS sequence"/>
</dbReference>
<evidence type="ECO:0000256" key="2">
    <source>
        <dbReference type="ARBA" id="ARBA00022448"/>
    </source>
</evidence>
<dbReference type="EMBL" id="FQXM01000009">
    <property type="protein sequence ID" value="SHH66647.1"/>
    <property type="molecule type" value="Genomic_DNA"/>
</dbReference>
<evidence type="ECO:0000256" key="3">
    <source>
        <dbReference type="ARBA" id="ARBA00022475"/>
    </source>
</evidence>
<dbReference type="GO" id="GO:0005351">
    <property type="term" value="F:carbohydrate:proton symporter activity"/>
    <property type="evidence" value="ECO:0007669"/>
    <property type="project" value="InterPro"/>
</dbReference>
<evidence type="ECO:0000256" key="9">
    <source>
        <dbReference type="SAM" id="Phobius"/>
    </source>
</evidence>
<dbReference type="Pfam" id="PF02378">
    <property type="entry name" value="PTS_EIIC"/>
    <property type="match status" value="1"/>
</dbReference>
<gene>
    <name evidence="11" type="ORF">SAMN02745207_01910</name>
</gene>
<keyword evidence="3" id="KW-1003">Cell membrane</keyword>
<proteinExistence type="predicted"/>
<evidence type="ECO:0000256" key="1">
    <source>
        <dbReference type="ARBA" id="ARBA00004429"/>
    </source>
</evidence>
<evidence type="ECO:0000256" key="8">
    <source>
        <dbReference type="ARBA" id="ARBA00023136"/>
    </source>
</evidence>
<keyword evidence="12" id="KW-1185">Reference proteome</keyword>
<evidence type="ECO:0000259" key="10">
    <source>
        <dbReference type="PROSITE" id="PS51104"/>
    </source>
</evidence>
<evidence type="ECO:0000313" key="12">
    <source>
        <dbReference type="Proteomes" id="UP000184447"/>
    </source>
</evidence>
<dbReference type="GO" id="GO:0009401">
    <property type="term" value="P:phosphoenolpyruvate-dependent sugar phosphotransferase system"/>
    <property type="evidence" value="ECO:0007669"/>
    <property type="project" value="UniProtKB-KW"/>
</dbReference>
<evidence type="ECO:0000256" key="5">
    <source>
        <dbReference type="ARBA" id="ARBA00022683"/>
    </source>
</evidence>
<dbReference type="GO" id="GO:0005886">
    <property type="term" value="C:plasma membrane"/>
    <property type="evidence" value="ECO:0007669"/>
    <property type="project" value="UniProtKB-SubCell"/>
</dbReference>
<dbReference type="RefSeq" id="WP_084133491.1">
    <property type="nucleotide sequence ID" value="NZ_FQXM01000009.1"/>
</dbReference>
<dbReference type="InterPro" id="IPR003352">
    <property type="entry name" value="PTS_EIIC"/>
</dbReference>
<feature type="transmembrane region" description="Helical" evidence="9">
    <location>
        <begin position="20"/>
        <end position="46"/>
    </location>
</feature>
<feature type="transmembrane region" description="Helical" evidence="9">
    <location>
        <begin position="67"/>
        <end position="86"/>
    </location>
</feature>
<keyword evidence="8 9" id="KW-0472">Membrane</keyword>
<feature type="transmembrane region" description="Helical" evidence="9">
    <location>
        <begin position="261"/>
        <end position="281"/>
    </location>
</feature>
<accession>A0A1M5UUF6</accession>
<dbReference type="InterPro" id="IPR050864">
    <property type="entry name" value="Bacterial_PTS_Sugar_Transport"/>
</dbReference>
<dbReference type="PANTHER" id="PTHR30505">
    <property type="entry name" value="FRUCTOSE-LIKE PERMEASE"/>
    <property type="match status" value="1"/>
</dbReference>
<organism evidence="11 12">
    <name type="scientific">Clostridium grantii DSM 8605</name>
    <dbReference type="NCBI Taxonomy" id="1121316"/>
    <lineage>
        <taxon>Bacteria</taxon>
        <taxon>Bacillati</taxon>
        <taxon>Bacillota</taxon>
        <taxon>Clostridia</taxon>
        <taxon>Eubacteriales</taxon>
        <taxon>Clostridiaceae</taxon>
        <taxon>Clostridium</taxon>
    </lineage>
</organism>
<keyword evidence="4" id="KW-0762">Sugar transport</keyword>
<keyword evidence="2" id="KW-0813">Transport</keyword>
<evidence type="ECO:0000256" key="7">
    <source>
        <dbReference type="ARBA" id="ARBA00022989"/>
    </source>
</evidence>